<evidence type="ECO:0000313" key="3">
    <source>
        <dbReference type="Proteomes" id="UP000276215"/>
    </source>
</evidence>
<proteinExistence type="predicted"/>
<sequence>MSTGSESGLTNHFRASFIFSRVRENVMFLYHGEDYHTVHQELITTSSFKSLSFVTSLALASERPPPPFLPSAKRPPSKQSPTHLLSFPLFFSSFDLLIVSSSRKGDTIPLSINSEPDLRILMAPHAELSPPPSPGHEKPAPGRTHSTGLIAHLQRYQLTQDVGSLMENYAPNVLTTTITRGAHIAASLVPTKILSKADSIADSLLAQVDQAFPSLPSMPLSNLTNPPKRILEKTIINPVSAVNTASKVYIDSTRSSITESRKNFRENISRIYKKSVSPPLANMTNPYLAPINSRILESLNSAAPKSYNEALTESPDVTAEPKPEFEKTFKLFQVAVSRARLHVLIPFKSQATHTKEDVVEGGDQSKAGIGESANRICGGVEHLMRVCREEASHEKENGVSAGMRVGRKVGERVAGDVVGTGIMVVAKSVGAAWGVLDAGREKLGI</sequence>
<dbReference type="Proteomes" id="UP000276215">
    <property type="component" value="Unassembled WGS sequence"/>
</dbReference>
<protein>
    <submittedName>
        <fullName evidence="2">Uncharacterized protein</fullName>
    </submittedName>
</protein>
<gene>
    <name evidence="2" type="ORF">L873DRAFT_1185750</name>
</gene>
<reference evidence="2 3" key="1">
    <citation type="journal article" date="2018" name="Nat. Ecol. Evol.">
        <title>Pezizomycetes genomes reveal the molecular basis of ectomycorrhizal truffle lifestyle.</title>
        <authorList>
            <person name="Murat C."/>
            <person name="Payen T."/>
            <person name="Noel B."/>
            <person name="Kuo A."/>
            <person name="Morin E."/>
            <person name="Chen J."/>
            <person name="Kohler A."/>
            <person name="Krizsan K."/>
            <person name="Balestrini R."/>
            <person name="Da Silva C."/>
            <person name="Montanini B."/>
            <person name="Hainaut M."/>
            <person name="Levati E."/>
            <person name="Barry K.W."/>
            <person name="Belfiori B."/>
            <person name="Cichocki N."/>
            <person name="Clum A."/>
            <person name="Dockter R.B."/>
            <person name="Fauchery L."/>
            <person name="Guy J."/>
            <person name="Iotti M."/>
            <person name="Le Tacon F."/>
            <person name="Lindquist E.A."/>
            <person name="Lipzen A."/>
            <person name="Malagnac F."/>
            <person name="Mello A."/>
            <person name="Molinier V."/>
            <person name="Miyauchi S."/>
            <person name="Poulain J."/>
            <person name="Riccioni C."/>
            <person name="Rubini A."/>
            <person name="Sitrit Y."/>
            <person name="Splivallo R."/>
            <person name="Traeger S."/>
            <person name="Wang M."/>
            <person name="Zifcakova L."/>
            <person name="Wipf D."/>
            <person name="Zambonelli A."/>
            <person name="Paolocci F."/>
            <person name="Nowrousian M."/>
            <person name="Ottonello S."/>
            <person name="Baldrian P."/>
            <person name="Spatafora J.W."/>
            <person name="Henrissat B."/>
            <person name="Nagy L.G."/>
            <person name="Aury J.M."/>
            <person name="Wincker P."/>
            <person name="Grigoriev I.V."/>
            <person name="Bonfante P."/>
            <person name="Martin F.M."/>
        </authorList>
    </citation>
    <scope>NUCLEOTIDE SEQUENCE [LARGE SCALE GENOMIC DNA]</scope>
    <source>
        <strain evidence="2 3">120613-1</strain>
    </source>
</reference>
<organism evidence="2 3">
    <name type="scientific">Choiromyces venosus 120613-1</name>
    <dbReference type="NCBI Taxonomy" id="1336337"/>
    <lineage>
        <taxon>Eukaryota</taxon>
        <taxon>Fungi</taxon>
        <taxon>Dikarya</taxon>
        <taxon>Ascomycota</taxon>
        <taxon>Pezizomycotina</taxon>
        <taxon>Pezizomycetes</taxon>
        <taxon>Pezizales</taxon>
        <taxon>Tuberaceae</taxon>
        <taxon>Choiromyces</taxon>
    </lineage>
</organism>
<dbReference type="Pfam" id="PF17316">
    <property type="entry name" value="Perilipin_2"/>
    <property type="match status" value="1"/>
</dbReference>
<keyword evidence="3" id="KW-1185">Reference proteome</keyword>
<evidence type="ECO:0000256" key="1">
    <source>
        <dbReference type="SAM" id="MobiDB-lite"/>
    </source>
</evidence>
<dbReference type="EMBL" id="ML120356">
    <property type="protein sequence ID" value="RPB04929.1"/>
    <property type="molecule type" value="Genomic_DNA"/>
</dbReference>
<feature type="region of interest" description="Disordered" evidence="1">
    <location>
        <begin position="125"/>
        <end position="144"/>
    </location>
</feature>
<dbReference type="AlphaFoldDB" id="A0A3N4K6D3"/>
<dbReference type="OrthoDB" id="376826at2759"/>
<evidence type="ECO:0000313" key="2">
    <source>
        <dbReference type="EMBL" id="RPB04929.1"/>
    </source>
</evidence>
<accession>A0A3N4K6D3</accession>
<name>A0A3N4K6D3_9PEZI</name>